<dbReference type="InterPro" id="IPR002921">
    <property type="entry name" value="Fungal_lipase-type"/>
</dbReference>
<evidence type="ECO:0000259" key="2">
    <source>
        <dbReference type="Pfam" id="PF01764"/>
    </source>
</evidence>
<keyword evidence="4" id="KW-1185">Reference proteome</keyword>
<dbReference type="OrthoDB" id="426718at2759"/>
<dbReference type="InterPro" id="IPR029058">
    <property type="entry name" value="AB_hydrolase_fold"/>
</dbReference>
<organism evidence="3 4">
    <name type="scientific">Strongylus vulgaris</name>
    <name type="common">Blood worm</name>
    <dbReference type="NCBI Taxonomy" id="40348"/>
    <lineage>
        <taxon>Eukaryota</taxon>
        <taxon>Metazoa</taxon>
        <taxon>Ecdysozoa</taxon>
        <taxon>Nematoda</taxon>
        <taxon>Chromadorea</taxon>
        <taxon>Rhabditida</taxon>
        <taxon>Rhabditina</taxon>
        <taxon>Rhabditomorpha</taxon>
        <taxon>Strongyloidea</taxon>
        <taxon>Strongylidae</taxon>
        <taxon>Strongylus</taxon>
    </lineage>
</organism>
<keyword evidence="1" id="KW-0472">Membrane</keyword>
<keyword evidence="1" id="KW-1133">Transmembrane helix</keyword>
<name>A0A3P7IQM2_STRVU</name>
<keyword evidence="1" id="KW-0812">Transmembrane</keyword>
<evidence type="ECO:0000256" key="1">
    <source>
        <dbReference type="SAM" id="Phobius"/>
    </source>
</evidence>
<dbReference type="AlphaFoldDB" id="A0A3P7IQM2"/>
<proteinExistence type="predicted"/>
<dbReference type="Gene3D" id="3.40.50.1820">
    <property type="entry name" value="alpha/beta hydrolase"/>
    <property type="match status" value="1"/>
</dbReference>
<protein>
    <recommendedName>
        <fullName evidence="2">Fungal lipase-type domain-containing protein</fullName>
    </recommendedName>
</protein>
<feature type="transmembrane region" description="Helical" evidence="1">
    <location>
        <begin position="12"/>
        <end position="34"/>
    </location>
</feature>
<sequence>MGKLKKHLEALRYTILIVGHSLGGAMAALAASYIEKIKLFDGNNIKVVTFGQPRTGDRAFADAHGKQLPYTFRVTHDHDIIPHLPVKGQKQYYHHKSEAYYNNDMTTADYIECDDEESLACSDRYIDASWNDHHRYFNVYISRWGEAGCVGDPANPTGVP</sequence>
<dbReference type="Proteomes" id="UP000270094">
    <property type="component" value="Unassembled WGS sequence"/>
</dbReference>
<reference evidence="3 4" key="1">
    <citation type="submission" date="2018-11" db="EMBL/GenBank/DDBJ databases">
        <authorList>
            <consortium name="Pathogen Informatics"/>
        </authorList>
    </citation>
    <scope>NUCLEOTIDE SEQUENCE [LARGE SCALE GENOMIC DNA]</scope>
</reference>
<dbReference type="GO" id="GO:0006629">
    <property type="term" value="P:lipid metabolic process"/>
    <property type="evidence" value="ECO:0007669"/>
    <property type="project" value="InterPro"/>
</dbReference>
<dbReference type="EMBL" id="UYYB01003458">
    <property type="protein sequence ID" value="VDM66687.1"/>
    <property type="molecule type" value="Genomic_DNA"/>
</dbReference>
<feature type="domain" description="Fungal lipase-type" evidence="2">
    <location>
        <begin position="3"/>
        <end position="86"/>
    </location>
</feature>
<dbReference type="PANTHER" id="PTHR45908:SF23">
    <property type="entry name" value="FUNGAL LIPASE-LIKE DOMAIN-CONTAINING PROTEIN"/>
    <property type="match status" value="1"/>
</dbReference>
<dbReference type="Pfam" id="PF01764">
    <property type="entry name" value="Lipase_3"/>
    <property type="match status" value="1"/>
</dbReference>
<evidence type="ECO:0000313" key="4">
    <source>
        <dbReference type="Proteomes" id="UP000270094"/>
    </source>
</evidence>
<dbReference type="SUPFAM" id="SSF53474">
    <property type="entry name" value="alpha/beta-Hydrolases"/>
    <property type="match status" value="1"/>
</dbReference>
<accession>A0A3P7IQM2</accession>
<gene>
    <name evidence="3" type="ORF">SVUK_LOCUS1685</name>
</gene>
<dbReference type="PANTHER" id="PTHR45908">
    <property type="entry name" value="PROTEIN CBG11750-RELATED"/>
    <property type="match status" value="1"/>
</dbReference>
<evidence type="ECO:0000313" key="3">
    <source>
        <dbReference type="EMBL" id="VDM66687.1"/>
    </source>
</evidence>